<dbReference type="SUPFAM" id="SSF52540">
    <property type="entry name" value="P-loop containing nucleoside triphosphate hydrolases"/>
    <property type="match status" value="1"/>
</dbReference>
<organism evidence="4 5">
    <name type="scientific">Clohesyomyces aquaticus</name>
    <dbReference type="NCBI Taxonomy" id="1231657"/>
    <lineage>
        <taxon>Eukaryota</taxon>
        <taxon>Fungi</taxon>
        <taxon>Dikarya</taxon>
        <taxon>Ascomycota</taxon>
        <taxon>Pezizomycotina</taxon>
        <taxon>Dothideomycetes</taxon>
        <taxon>Pleosporomycetidae</taxon>
        <taxon>Pleosporales</taxon>
        <taxon>Lindgomycetaceae</taxon>
        <taxon>Clohesyomyces</taxon>
    </lineage>
</organism>
<comment type="caution">
    <text evidence="4">The sequence shown here is derived from an EMBL/GenBank/DDBJ whole genome shotgun (WGS) entry which is preliminary data.</text>
</comment>
<sequence>MALIRLLQRRPDGTIILCEPTSGLVPAYAILSHTWEKEEIIFQDMEVNADRSKTTSKAGWRKIRFCADQAAADGLQYFWVDTCCIDKKNAVELGAAINSMFRWYQNAARCYVYLSDVSKPEGADGERAWKEALQISRWFTRGWTLQELIAPRLVDFFSAERQRLGSKLSLAAEIQEATGIPERALQGDALSNFSITERRSWAERRKTTIEEDGAYCMIGICGVAMVLNYGEGRDHAFGRLEKEIHTSYKGMNFEQYTVRFNLSSFPEAAQFVAREKELSKMHELLHGRSSRAAVVLHGLGGIGKTQLAVKYVRRHKEKYTAMFWLNANDEDSLRLSFRGIAQQVLQCHPSAGVLSSVDLEGDLDRVASAVKAWLDLPENAHWLIVYDNYDNPRISGSSNPSTVDIRRYLPESDQGSIIITTRSARVTQGERLHVQKLVGLEDGLKILANMSRRKGIENDADARALVSKLDGLPLALSTAGAYLEHVTTSFAEYLRLYEASWLKLQRTSPTLSSYEDRSLYTTWQVTFDQIRKENAASAQLLKLWAYFDKQDVWFGLLRRACDTDNEWIRKLTEDELNFNEAVRLLCEYGLAHPELSLGQPSRSAGYGVHSCVHSWTMSVLNDEWDNGLVRLALTCVASEVPSKDVDKWWLLQQRLLQHAARYREFIINGSVSTKGMEWALHNLGLLYADQGRLAEAEAMYDRALQGCEEALGAKHTSTLLTVNNLGLLYADQGRLAEAEAMYDRALQGCEEALGAKHTSTLDTVNNLGLLYADQGRLAEAEAMYDRALQGCEEALGAKHTSTLLTVNNLGLLYADQGRLAEAEAMYDRALQGCEEALGAKHTSTLLTVNNLGLLYADQGRLAEAEAMYDRALQGKEEALGAKHRSTLDTVNNLGLLYADQGRLAEAEAMYDRALQGKEEALGAKHTSTLLTVNNLGNLYKNQGRLAEAEAMYDRALQGKEEALGAKHTSTLLTVNNLGNLYKNQGRLAEAEAMYDRALQGKEEALGAKHTSTLLTVNNLGLLYADQGRLAEAEAMYDRALQGYEEALDSQLLPTYLPALNTFFSFGDLYARTDRIDSAREMYSRALAGYTAIQGPSSRWCSKLEDRLQGLQVASAEPNGDQPKSTDIEAPKSRSFRRIFRKLRKSSGAE</sequence>
<gene>
    <name evidence="4" type="ORF">BCR34DRAFT_507599</name>
</gene>
<feature type="region of interest" description="Disordered" evidence="2">
    <location>
        <begin position="1112"/>
        <end position="1133"/>
    </location>
</feature>
<keyword evidence="5" id="KW-1185">Reference proteome</keyword>
<evidence type="ECO:0000256" key="1">
    <source>
        <dbReference type="PROSITE-ProRule" id="PRU00339"/>
    </source>
</evidence>
<dbReference type="SMART" id="SM00028">
    <property type="entry name" value="TPR"/>
    <property type="match status" value="10"/>
</dbReference>
<accession>A0A1Y2A0Y6</accession>
<proteinExistence type="predicted"/>
<dbReference type="Pfam" id="PF13374">
    <property type="entry name" value="TPR_10"/>
    <property type="match status" value="1"/>
</dbReference>
<reference evidence="4 5" key="1">
    <citation type="submission" date="2016-07" db="EMBL/GenBank/DDBJ databases">
        <title>Pervasive Adenine N6-methylation of Active Genes in Fungi.</title>
        <authorList>
            <consortium name="DOE Joint Genome Institute"/>
            <person name="Mondo S.J."/>
            <person name="Dannebaum R.O."/>
            <person name="Kuo R.C."/>
            <person name="Labutti K."/>
            <person name="Haridas S."/>
            <person name="Kuo A."/>
            <person name="Salamov A."/>
            <person name="Ahrendt S.R."/>
            <person name="Lipzen A."/>
            <person name="Sullivan W."/>
            <person name="Andreopoulos W.B."/>
            <person name="Clum A."/>
            <person name="Lindquist E."/>
            <person name="Daum C."/>
            <person name="Ramamoorthy G.K."/>
            <person name="Gryganskyi A."/>
            <person name="Culley D."/>
            <person name="Magnuson J.K."/>
            <person name="James T.Y."/>
            <person name="O'Malley M.A."/>
            <person name="Stajich J.E."/>
            <person name="Spatafora J.W."/>
            <person name="Visel A."/>
            <person name="Grigoriev I.V."/>
        </authorList>
    </citation>
    <scope>NUCLEOTIDE SEQUENCE [LARGE SCALE GENOMIC DNA]</scope>
    <source>
        <strain evidence="4 5">CBS 115471</strain>
    </source>
</reference>
<dbReference type="PRINTS" id="PR00381">
    <property type="entry name" value="KINESINLIGHT"/>
</dbReference>
<evidence type="ECO:0000256" key="2">
    <source>
        <dbReference type="SAM" id="MobiDB-lite"/>
    </source>
</evidence>
<dbReference type="PANTHER" id="PTHR46082:SF6">
    <property type="entry name" value="AAA+ ATPASE DOMAIN-CONTAINING PROTEIN-RELATED"/>
    <property type="match status" value="1"/>
</dbReference>
<keyword evidence="1" id="KW-0802">TPR repeat</keyword>
<dbReference type="GO" id="GO:0043531">
    <property type="term" value="F:ADP binding"/>
    <property type="evidence" value="ECO:0007669"/>
    <property type="project" value="InterPro"/>
</dbReference>
<feature type="repeat" description="TPR" evidence="1">
    <location>
        <begin position="887"/>
        <end position="920"/>
    </location>
</feature>
<dbReference type="InterPro" id="IPR027417">
    <property type="entry name" value="P-loop_NTPase"/>
</dbReference>
<dbReference type="InterPro" id="IPR010730">
    <property type="entry name" value="HET"/>
</dbReference>
<dbReference type="PROSITE" id="PS50005">
    <property type="entry name" value="TPR"/>
    <property type="match status" value="4"/>
</dbReference>
<dbReference type="EMBL" id="MCFA01000020">
    <property type="protein sequence ID" value="ORY16169.1"/>
    <property type="molecule type" value="Genomic_DNA"/>
</dbReference>
<protein>
    <recommendedName>
        <fullName evidence="3">Heterokaryon incompatibility domain-containing protein</fullName>
    </recommendedName>
</protein>
<dbReference type="Proteomes" id="UP000193144">
    <property type="component" value="Unassembled WGS sequence"/>
</dbReference>
<dbReference type="PANTHER" id="PTHR46082">
    <property type="entry name" value="ATP/GTP-BINDING PROTEIN-RELATED"/>
    <property type="match status" value="1"/>
</dbReference>
<dbReference type="AlphaFoldDB" id="A0A1Y2A0Y6"/>
<feature type="repeat" description="TPR" evidence="1">
    <location>
        <begin position="845"/>
        <end position="878"/>
    </location>
</feature>
<dbReference type="InterPro" id="IPR053137">
    <property type="entry name" value="NLR-like"/>
</dbReference>
<dbReference type="Pfam" id="PF13424">
    <property type="entry name" value="TPR_12"/>
    <property type="match status" value="4"/>
</dbReference>
<feature type="repeat" description="TPR" evidence="1">
    <location>
        <begin position="929"/>
        <end position="962"/>
    </location>
</feature>
<dbReference type="STRING" id="1231657.A0A1Y2A0Y6"/>
<dbReference type="Gene3D" id="1.25.40.10">
    <property type="entry name" value="Tetratricopeptide repeat domain"/>
    <property type="match status" value="3"/>
</dbReference>
<evidence type="ECO:0000313" key="4">
    <source>
        <dbReference type="EMBL" id="ORY16169.1"/>
    </source>
</evidence>
<dbReference type="Pfam" id="PF06985">
    <property type="entry name" value="HET"/>
    <property type="match status" value="1"/>
</dbReference>
<dbReference type="SUPFAM" id="SSF48452">
    <property type="entry name" value="TPR-like"/>
    <property type="match status" value="2"/>
</dbReference>
<evidence type="ECO:0000313" key="5">
    <source>
        <dbReference type="Proteomes" id="UP000193144"/>
    </source>
</evidence>
<evidence type="ECO:0000259" key="3">
    <source>
        <dbReference type="Pfam" id="PF06985"/>
    </source>
</evidence>
<feature type="domain" description="Heterokaryon incompatibility" evidence="3">
    <location>
        <begin position="28"/>
        <end position="120"/>
    </location>
</feature>
<dbReference type="InterPro" id="IPR011990">
    <property type="entry name" value="TPR-like_helical_dom_sf"/>
</dbReference>
<dbReference type="OrthoDB" id="674604at2759"/>
<dbReference type="InterPro" id="IPR019734">
    <property type="entry name" value="TPR_rpt"/>
</dbReference>
<name>A0A1Y2A0Y6_9PLEO</name>
<feature type="repeat" description="TPR" evidence="1">
    <location>
        <begin position="971"/>
        <end position="1004"/>
    </location>
</feature>
<dbReference type="Gene3D" id="3.40.50.300">
    <property type="entry name" value="P-loop containing nucleotide triphosphate hydrolases"/>
    <property type="match status" value="1"/>
</dbReference>